<keyword evidence="2" id="KW-1185">Reference proteome</keyword>
<reference evidence="1" key="1">
    <citation type="submission" date="2021-06" db="EMBL/GenBank/DDBJ databases">
        <authorList>
            <person name="Kallberg Y."/>
            <person name="Tangrot J."/>
            <person name="Rosling A."/>
        </authorList>
    </citation>
    <scope>NUCLEOTIDE SEQUENCE</scope>
    <source>
        <strain evidence="1">28 12/20/2015</strain>
    </source>
</reference>
<comment type="caution">
    <text evidence="1">The sequence shown here is derived from an EMBL/GenBank/DDBJ whole genome shotgun (WGS) entry which is preliminary data.</text>
</comment>
<evidence type="ECO:0000313" key="1">
    <source>
        <dbReference type="EMBL" id="CAG8566049.1"/>
    </source>
</evidence>
<sequence>MTICSQESLIFVVGQMEVIDNKFYINAKDINYINVKKKNSKADDSQISSTSTNPTRSKLLNIYQNIIKNLRDTSMVQSPSPSNIENTFLTKHKRTDMTDDAIVDADFATSVDHNLKNTEISLKSDQEEFEKITKNKNTKISNLSQHTSECHDLGHMNIKCVYCNALHWYNEYLTSSSYNHLKFDTCCLHEKVILPLLQDLPLLLYQLFEGQDERSKEFKNNIHQYNAANAFTSLGTNIDKSILDGRGLYNFCINSELYHHTGSLLSESSVGATYAQLYIYDPEVAHYLRMG</sequence>
<organism evidence="1 2">
    <name type="scientific">Cetraspora pellucida</name>
    <dbReference type="NCBI Taxonomy" id="1433469"/>
    <lineage>
        <taxon>Eukaryota</taxon>
        <taxon>Fungi</taxon>
        <taxon>Fungi incertae sedis</taxon>
        <taxon>Mucoromycota</taxon>
        <taxon>Glomeromycotina</taxon>
        <taxon>Glomeromycetes</taxon>
        <taxon>Diversisporales</taxon>
        <taxon>Gigasporaceae</taxon>
        <taxon>Cetraspora</taxon>
    </lineage>
</organism>
<proteinExistence type="predicted"/>
<dbReference type="EMBL" id="CAJVPW010006207">
    <property type="protein sequence ID" value="CAG8566049.1"/>
    <property type="molecule type" value="Genomic_DNA"/>
</dbReference>
<dbReference type="Proteomes" id="UP000789366">
    <property type="component" value="Unassembled WGS sequence"/>
</dbReference>
<name>A0ACA9MA34_9GLOM</name>
<protein>
    <submittedName>
        <fullName evidence="1">10268_t:CDS:1</fullName>
    </submittedName>
</protein>
<evidence type="ECO:0000313" key="2">
    <source>
        <dbReference type="Proteomes" id="UP000789366"/>
    </source>
</evidence>
<gene>
    <name evidence="1" type="ORF">SPELUC_LOCUS5802</name>
</gene>
<accession>A0ACA9MA34</accession>